<feature type="domain" description="Sporulation initiation factor Spo0A C-terminal" evidence="1">
    <location>
        <begin position="6"/>
        <end position="104"/>
    </location>
</feature>
<dbReference type="GO" id="GO:0042173">
    <property type="term" value="P:regulation of sporulation resulting in formation of a cellular spore"/>
    <property type="evidence" value="ECO:0007669"/>
    <property type="project" value="InterPro"/>
</dbReference>
<organism evidence="2 3">
    <name type="scientific">Extibacter muris</name>
    <dbReference type="NCBI Taxonomy" id="1796622"/>
    <lineage>
        <taxon>Bacteria</taxon>
        <taxon>Bacillati</taxon>
        <taxon>Bacillota</taxon>
        <taxon>Clostridia</taxon>
        <taxon>Lachnospirales</taxon>
        <taxon>Lachnospiraceae</taxon>
        <taxon>Extibacter</taxon>
    </lineage>
</organism>
<comment type="caution">
    <text evidence="2">The sequence shown here is derived from an EMBL/GenBank/DDBJ whole genome shotgun (WGS) entry which is preliminary data.</text>
</comment>
<reference evidence="2 3" key="1">
    <citation type="journal article" date="2016" name="Nat. Microbiol.">
        <title>The Mouse Intestinal Bacterial Collection (miBC) provides host-specific insight into cultured diversity and functional potential of the gut microbiota.</title>
        <authorList>
            <person name="Lagkouvardos I."/>
            <person name="Pukall R."/>
            <person name="Abt B."/>
            <person name="Foesel B.U."/>
            <person name="Meier-Kolthoff J.P."/>
            <person name="Kumar N."/>
            <person name="Bresciani A."/>
            <person name="Martinez I."/>
            <person name="Just S."/>
            <person name="Ziegler C."/>
            <person name="Brugiroux S."/>
            <person name="Garzetti D."/>
            <person name="Wenning M."/>
            <person name="Bui T.P."/>
            <person name="Wang J."/>
            <person name="Hugenholtz F."/>
            <person name="Plugge C.M."/>
            <person name="Peterson D.A."/>
            <person name="Hornef M.W."/>
            <person name="Baines J.F."/>
            <person name="Smidt H."/>
            <person name="Walter J."/>
            <person name="Kristiansen K."/>
            <person name="Nielsen H.B."/>
            <person name="Haller D."/>
            <person name="Overmann J."/>
            <person name="Stecher B."/>
            <person name="Clavel T."/>
        </authorList>
    </citation>
    <scope>NUCLEOTIDE SEQUENCE [LARGE SCALE GENOMIC DNA]</scope>
    <source>
        <strain evidence="2 3">DSM 28560</strain>
    </source>
</reference>
<protein>
    <recommendedName>
        <fullName evidence="1">Sporulation initiation factor Spo0A C-terminal domain-containing protein</fullName>
    </recommendedName>
</protein>
<name>A0A4R4FCK2_9FIRM</name>
<dbReference type="GO" id="GO:0003677">
    <property type="term" value="F:DNA binding"/>
    <property type="evidence" value="ECO:0007669"/>
    <property type="project" value="InterPro"/>
</dbReference>
<dbReference type="SUPFAM" id="SSF46894">
    <property type="entry name" value="C-terminal effector domain of the bipartite response regulators"/>
    <property type="match status" value="1"/>
</dbReference>
<dbReference type="EMBL" id="SMMX01000021">
    <property type="protein sequence ID" value="TDA20449.1"/>
    <property type="molecule type" value="Genomic_DNA"/>
</dbReference>
<gene>
    <name evidence="2" type="ORF">E1963_17125</name>
</gene>
<dbReference type="Proteomes" id="UP000295710">
    <property type="component" value="Unassembled WGS sequence"/>
</dbReference>
<dbReference type="InterPro" id="IPR036388">
    <property type="entry name" value="WH-like_DNA-bd_sf"/>
</dbReference>
<dbReference type="InterPro" id="IPR014879">
    <property type="entry name" value="Spo0A_C"/>
</dbReference>
<dbReference type="RefSeq" id="WP_132280649.1">
    <property type="nucleotide sequence ID" value="NZ_JAOBST010000051.1"/>
</dbReference>
<proteinExistence type="predicted"/>
<accession>A0A4R4FCK2</accession>
<dbReference type="GO" id="GO:0005509">
    <property type="term" value="F:calcium ion binding"/>
    <property type="evidence" value="ECO:0007669"/>
    <property type="project" value="InterPro"/>
</dbReference>
<dbReference type="GO" id="GO:0003700">
    <property type="term" value="F:DNA-binding transcription factor activity"/>
    <property type="evidence" value="ECO:0007669"/>
    <property type="project" value="InterPro"/>
</dbReference>
<keyword evidence="3" id="KW-1185">Reference proteome</keyword>
<sequence length="111" mass="12975">MDRTRALLLDLGIRSTIRGFHFLLYALKLCLQNEDYLLSVYKDLYVDVAIRFGTTRDNVEHCIRTAVSSCWYKGNRNLLNRITGYELKHKPANGEFIDILYNYLTREGRPA</sequence>
<dbReference type="InterPro" id="IPR016032">
    <property type="entry name" value="Sig_transdc_resp-reg_C-effctor"/>
</dbReference>
<dbReference type="Gene3D" id="1.10.10.10">
    <property type="entry name" value="Winged helix-like DNA-binding domain superfamily/Winged helix DNA-binding domain"/>
    <property type="match status" value="1"/>
</dbReference>
<dbReference type="AlphaFoldDB" id="A0A4R4FCK2"/>
<evidence type="ECO:0000313" key="2">
    <source>
        <dbReference type="EMBL" id="TDA20449.1"/>
    </source>
</evidence>
<evidence type="ECO:0000313" key="3">
    <source>
        <dbReference type="Proteomes" id="UP000295710"/>
    </source>
</evidence>
<evidence type="ECO:0000259" key="1">
    <source>
        <dbReference type="Pfam" id="PF08769"/>
    </source>
</evidence>
<dbReference type="GO" id="GO:0005737">
    <property type="term" value="C:cytoplasm"/>
    <property type="evidence" value="ECO:0007669"/>
    <property type="project" value="InterPro"/>
</dbReference>
<dbReference type="Pfam" id="PF08769">
    <property type="entry name" value="Spo0A_C"/>
    <property type="match status" value="1"/>
</dbReference>